<name>A0A7V9W2Y7_9GAMM</name>
<evidence type="ECO:0000256" key="7">
    <source>
        <dbReference type="ARBA" id="ARBA00022833"/>
    </source>
</evidence>
<evidence type="ECO:0000313" key="17">
    <source>
        <dbReference type="Proteomes" id="UP000814353"/>
    </source>
</evidence>
<keyword evidence="6 11" id="KW-0378">Hydrolase</keyword>
<keyword evidence="3 11" id="KW-0645">Protease</keyword>
<reference evidence="14 16" key="2">
    <citation type="submission" date="2020-07" db="EMBL/GenBank/DDBJ databases">
        <title>Identification of Halomonas strains.</title>
        <authorList>
            <person name="Xiao Z."/>
            <person name="Shen J."/>
        </authorList>
    </citation>
    <scope>NUCLEOTIDE SEQUENCE [LARGE SCALE GENOMIC DNA]</scope>
    <source>
        <strain evidence="14 16">DSM 17331</strain>
    </source>
</reference>
<comment type="similarity">
    <text evidence="11">Belongs to the peptidase M48 family.</text>
</comment>
<dbReference type="RefSeq" id="WP_181515454.1">
    <property type="nucleotide sequence ID" value="NZ_JABFUB010000015.1"/>
</dbReference>
<feature type="transmembrane region" description="Helical" evidence="12">
    <location>
        <begin position="43"/>
        <end position="66"/>
    </location>
</feature>
<feature type="domain" description="Peptidase M48" evidence="13">
    <location>
        <begin position="78"/>
        <end position="280"/>
    </location>
</feature>
<keyword evidence="10 12" id="KW-0472">Membrane</keyword>
<evidence type="ECO:0000256" key="12">
    <source>
        <dbReference type="SAM" id="Phobius"/>
    </source>
</evidence>
<proteinExistence type="inferred from homology"/>
<dbReference type="EMBL" id="JABFUB010000015">
    <property type="protein sequence ID" value="MCG6663003.1"/>
    <property type="molecule type" value="Genomic_DNA"/>
</dbReference>
<dbReference type="GO" id="GO:0005886">
    <property type="term" value="C:plasma membrane"/>
    <property type="evidence" value="ECO:0007669"/>
    <property type="project" value="UniProtKB-SubCell"/>
</dbReference>
<keyword evidence="2" id="KW-1003">Cell membrane</keyword>
<comment type="caution">
    <text evidence="14">The sequence shown here is derived from an EMBL/GenBank/DDBJ whole genome shotgun (WGS) entry which is preliminary data.</text>
</comment>
<keyword evidence="5" id="KW-0479">Metal-binding</keyword>
<keyword evidence="4 12" id="KW-0812">Transmembrane</keyword>
<evidence type="ECO:0000259" key="13">
    <source>
        <dbReference type="Pfam" id="PF01435"/>
    </source>
</evidence>
<evidence type="ECO:0000256" key="8">
    <source>
        <dbReference type="ARBA" id="ARBA00022989"/>
    </source>
</evidence>
<dbReference type="AlphaFoldDB" id="A0A7V9W2Y7"/>
<sequence length="319" mass="34885">MSHLTRSIGLARLKNTLQTLLIVASLALVLALPGYLLTGIPGVLVSLIVVAIVVQITGWVPARLVLASSGAGLLRRHQAPTLYQALDVLYQRAGLEQPPQLYYTPSPELNAFTVGGPREGGIALTEGLVRTLDLAQLVGVLAHEVSHLRHGDTRVMSMAAAMTRLTLWLALLLQISLLVMLPSLVAEGEPLPWLALLAAACAPTLSSLLQLALSRRREYSADLEAVALTGDPYALASALTVLERHHGAWLMTMFGRRPPAWLDWLRTHPPTRERIRRLLALVKGSHVSVSPTHRDDAARPVILERPGPLGRRYWIVRRR</sequence>
<dbReference type="EMBL" id="JACEFT010000018">
    <property type="protein sequence ID" value="MBA2779982.1"/>
    <property type="molecule type" value="Genomic_DNA"/>
</dbReference>
<evidence type="ECO:0000256" key="11">
    <source>
        <dbReference type="RuleBase" id="RU003983"/>
    </source>
</evidence>
<evidence type="ECO:0000256" key="2">
    <source>
        <dbReference type="ARBA" id="ARBA00022475"/>
    </source>
</evidence>
<evidence type="ECO:0000313" key="16">
    <source>
        <dbReference type="Proteomes" id="UP000518091"/>
    </source>
</evidence>
<protein>
    <submittedName>
        <fullName evidence="14">M48 family metalloprotease</fullName>
    </submittedName>
</protein>
<evidence type="ECO:0000256" key="6">
    <source>
        <dbReference type="ARBA" id="ARBA00022801"/>
    </source>
</evidence>
<evidence type="ECO:0000313" key="15">
    <source>
        <dbReference type="EMBL" id="MCG6663003.1"/>
    </source>
</evidence>
<feature type="transmembrane region" description="Helical" evidence="12">
    <location>
        <begin position="165"/>
        <end position="185"/>
    </location>
</feature>
<dbReference type="InterPro" id="IPR001915">
    <property type="entry name" value="Peptidase_M48"/>
</dbReference>
<feature type="transmembrane region" description="Helical" evidence="12">
    <location>
        <begin position="191"/>
        <end position="213"/>
    </location>
</feature>
<accession>A0A7V9W2Y7</accession>
<dbReference type="Proteomes" id="UP000814353">
    <property type="component" value="Unassembled WGS sequence"/>
</dbReference>
<evidence type="ECO:0000256" key="5">
    <source>
        <dbReference type="ARBA" id="ARBA00022723"/>
    </source>
</evidence>
<evidence type="ECO:0000313" key="14">
    <source>
        <dbReference type="EMBL" id="MBA2779982.1"/>
    </source>
</evidence>
<dbReference type="Gene3D" id="3.30.2010.10">
    <property type="entry name" value="Metalloproteases ('zincins'), catalytic domain"/>
    <property type="match status" value="1"/>
</dbReference>
<evidence type="ECO:0000256" key="9">
    <source>
        <dbReference type="ARBA" id="ARBA00023049"/>
    </source>
</evidence>
<evidence type="ECO:0000256" key="4">
    <source>
        <dbReference type="ARBA" id="ARBA00022692"/>
    </source>
</evidence>
<dbReference type="GO" id="GO:0006508">
    <property type="term" value="P:proteolysis"/>
    <property type="evidence" value="ECO:0007669"/>
    <property type="project" value="UniProtKB-KW"/>
</dbReference>
<dbReference type="GO" id="GO:0004222">
    <property type="term" value="F:metalloendopeptidase activity"/>
    <property type="evidence" value="ECO:0007669"/>
    <property type="project" value="InterPro"/>
</dbReference>
<dbReference type="Proteomes" id="UP000518091">
    <property type="component" value="Unassembled WGS sequence"/>
</dbReference>
<evidence type="ECO:0000256" key="1">
    <source>
        <dbReference type="ARBA" id="ARBA00004651"/>
    </source>
</evidence>
<keyword evidence="8 12" id="KW-1133">Transmembrane helix</keyword>
<evidence type="ECO:0000256" key="10">
    <source>
        <dbReference type="ARBA" id="ARBA00023136"/>
    </source>
</evidence>
<dbReference type="GO" id="GO:0046872">
    <property type="term" value="F:metal ion binding"/>
    <property type="evidence" value="ECO:0007669"/>
    <property type="project" value="UniProtKB-KW"/>
</dbReference>
<comment type="subcellular location">
    <subcellularLocation>
        <location evidence="1">Cell membrane</location>
        <topology evidence="1">Multi-pass membrane protein</topology>
    </subcellularLocation>
</comment>
<feature type="transmembrane region" description="Helical" evidence="12">
    <location>
        <begin position="20"/>
        <end position="37"/>
    </location>
</feature>
<dbReference type="Pfam" id="PF01435">
    <property type="entry name" value="Peptidase_M48"/>
    <property type="match status" value="1"/>
</dbReference>
<keyword evidence="17" id="KW-1185">Reference proteome</keyword>
<comment type="cofactor">
    <cofactor evidence="11">
        <name>Zn(2+)</name>
        <dbReference type="ChEBI" id="CHEBI:29105"/>
    </cofactor>
    <text evidence="11">Binds 1 zinc ion per subunit.</text>
</comment>
<gene>
    <name evidence="14" type="ORF">H1D44_13890</name>
    <name evidence="15" type="ORF">HOP48_15810</name>
</gene>
<evidence type="ECO:0000256" key="3">
    <source>
        <dbReference type="ARBA" id="ARBA00022670"/>
    </source>
</evidence>
<keyword evidence="9 11" id="KW-0482">Metalloprotease</keyword>
<dbReference type="CDD" id="cd07339">
    <property type="entry name" value="M48B_HtpX_like"/>
    <property type="match status" value="1"/>
</dbReference>
<reference evidence="15 17" key="1">
    <citation type="submission" date="2020-05" db="EMBL/GenBank/DDBJ databases">
        <title>Comparative genomic analysis of denitrifying bacteria from Halomonas genus.</title>
        <authorList>
            <person name="Wang L."/>
            <person name="Shao Z."/>
        </authorList>
    </citation>
    <scope>NUCLEOTIDE SEQUENCE [LARGE SCALE GENOMIC DNA]</scope>
    <source>
        <strain evidence="15 17">DSM 17331</strain>
    </source>
</reference>
<dbReference type="InterPro" id="IPR050083">
    <property type="entry name" value="HtpX_protease"/>
</dbReference>
<dbReference type="PANTHER" id="PTHR43221">
    <property type="entry name" value="PROTEASE HTPX"/>
    <property type="match status" value="1"/>
</dbReference>
<dbReference type="PANTHER" id="PTHR43221:SF1">
    <property type="entry name" value="PROTEASE HTPX"/>
    <property type="match status" value="1"/>
</dbReference>
<organism evidence="14 16">
    <name type="scientific">Billgrantia kenyensis</name>
    <dbReference type="NCBI Taxonomy" id="321266"/>
    <lineage>
        <taxon>Bacteria</taxon>
        <taxon>Pseudomonadati</taxon>
        <taxon>Pseudomonadota</taxon>
        <taxon>Gammaproteobacteria</taxon>
        <taxon>Oceanospirillales</taxon>
        <taxon>Halomonadaceae</taxon>
        <taxon>Billgrantia</taxon>
    </lineage>
</organism>
<keyword evidence="7 11" id="KW-0862">Zinc</keyword>